<evidence type="ECO:0000259" key="1">
    <source>
        <dbReference type="Pfam" id="PF05018"/>
    </source>
</evidence>
<evidence type="ECO:0000313" key="3">
    <source>
        <dbReference type="Proteomes" id="UP001057375"/>
    </source>
</evidence>
<keyword evidence="2" id="KW-0282">Flagellum</keyword>
<gene>
    <name evidence="2" type="ORF">ADUPG1_009224</name>
</gene>
<evidence type="ECO:0000313" key="2">
    <source>
        <dbReference type="EMBL" id="GKT36216.1"/>
    </source>
</evidence>
<name>A0ABQ5KW25_9EUKA</name>
<accession>A0ABQ5KW25</accession>
<dbReference type="InterPro" id="IPR040441">
    <property type="entry name" value="CFA20/CFAP20DC"/>
</dbReference>
<dbReference type="InterPro" id="IPR007714">
    <property type="entry name" value="CFA20_dom"/>
</dbReference>
<reference evidence="2" key="1">
    <citation type="submission" date="2022-03" db="EMBL/GenBank/DDBJ databases">
        <title>Draft genome sequence of Aduncisulcus paluster, a free-living microaerophilic Fornicata.</title>
        <authorList>
            <person name="Yuyama I."/>
            <person name="Kume K."/>
            <person name="Tamura T."/>
            <person name="Inagaki Y."/>
            <person name="Hashimoto T."/>
        </authorList>
    </citation>
    <scope>NUCLEOTIDE SEQUENCE</scope>
    <source>
        <strain evidence="2">NY0171</strain>
    </source>
</reference>
<dbReference type="Pfam" id="PF05018">
    <property type="entry name" value="CFA20_dom"/>
    <property type="match status" value="1"/>
</dbReference>
<dbReference type="PANTHER" id="PTHR12458">
    <property type="entry name" value="ORF PROTEIN"/>
    <property type="match status" value="1"/>
</dbReference>
<comment type="caution">
    <text evidence="2">The sequence shown here is derived from an EMBL/GenBank/DDBJ whole genome shotgun (WGS) entry which is preliminary data.</text>
</comment>
<keyword evidence="2" id="KW-0966">Cell projection</keyword>
<dbReference type="EMBL" id="BQXS01011165">
    <property type="protein sequence ID" value="GKT36216.1"/>
    <property type="molecule type" value="Genomic_DNA"/>
</dbReference>
<protein>
    <submittedName>
        <fullName evidence="2">Cilia- and flagella-associated protein 20/CFAP20DC like protein</fullName>
    </submittedName>
</protein>
<proteinExistence type="predicted"/>
<feature type="domain" description="CFA20" evidence="1">
    <location>
        <begin position="1"/>
        <end position="201"/>
    </location>
</feature>
<organism evidence="2 3">
    <name type="scientific">Aduncisulcus paluster</name>
    <dbReference type="NCBI Taxonomy" id="2918883"/>
    <lineage>
        <taxon>Eukaryota</taxon>
        <taxon>Metamonada</taxon>
        <taxon>Carpediemonas-like organisms</taxon>
        <taxon>Aduncisulcus</taxon>
    </lineage>
</organism>
<keyword evidence="2" id="KW-0969">Cilium</keyword>
<sequence length="212" mass="24404">MFRQVESGFLSVLYSIGEKPLEMWHQKVENGIIKRIVDPDIESQVIEIRSYSSKFTENYISAPIRGSLGIKLPFMVMQVKGISSHFSFEVQILDDTQTKRTFRSSTIHSNARIKPLLTCLPLKLSGLKEKITRTTGKDDALVHTDWNQIPIDLAVLTMKAYGTKYVETQRIKISADCRIRRLFFCETACTDVQIPKQFRLVKVESVKEHLYM</sequence>
<dbReference type="Proteomes" id="UP001057375">
    <property type="component" value="Unassembled WGS sequence"/>
</dbReference>
<keyword evidence="3" id="KW-1185">Reference proteome</keyword>